<keyword evidence="7" id="KW-1185">Reference proteome</keyword>
<proteinExistence type="inferred from homology"/>
<dbReference type="InterPro" id="IPR036322">
    <property type="entry name" value="WD40_repeat_dom_sf"/>
</dbReference>
<gene>
    <name evidence="6" type="primary">Tle2</name>
    <name evidence="6" type="ORF">SMICAP_R06828</name>
</gene>
<protein>
    <submittedName>
        <fullName evidence="6">TLE2 protein</fullName>
    </submittedName>
</protein>
<feature type="region of interest" description="Disordered" evidence="4">
    <location>
        <begin position="56"/>
        <end position="79"/>
    </location>
</feature>
<feature type="region of interest" description="Disordered" evidence="4">
    <location>
        <begin position="133"/>
        <end position="293"/>
    </location>
</feature>
<dbReference type="GO" id="GO:0003714">
    <property type="term" value="F:transcription corepressor activity"/>
    <property type="evidence" value="ECO:0007669"/>
    <property type="project" value="TreeGrafter"/>
</dbReference>
<evidence type="ECO:0000259" key="5">
    <source>
        <dbReference type="Pfam" id="PF03920"/>
    </source>
</evidence>
<comment type="caution">
    <text evidence="6">The sequence shown here is derived from an EMBL/GenBank/DDBJ whole genome shotgun (WGS) entry which is preliminary data.</text>
</comment>
<feature type="non-terminal residue" evidence="6">
    <location>
        <position position="466"/>
    </location>
</feature>
<dbReference type="InterPro" id="IPR001680">
    <property type="entry name" value="WD40_rpt"/>
</dbReference>
<dbReference type="Pfam" id="PF03920">
    <property type="entry name" value="TLE_N"/>
    <property type="match status" value="1"/>
</dbReference>
<reference evidence="6 7" key="1">
    <citation type="submission" date="2019-09" db="EMBL/GenBank/DDBJ databases">
        <title>Bird 10,000 Genomes (B10K) Project - Family phase.</title>
        <authorList>
            <person name="Zhang G."/>
        </authorList>
    </citation>
    <scope>NUCLEOTIDE SEQUENCE [LARGE SCALE GENOMIC DNA]</scope>
    <source>
        <strain evidence="6">B10K-CU-031-20</strain>
    </source>
</reference>
<feature type="compositionally biased region" description="Low complexity" evidence="4">
    <location>
        <begin position="216"/>
        <end position="231"/>
    </location>
</feature>
<evidence type="ECO:0000313" key="7">
    <source>
        <dbReference type="Proteomes" id="UP000567624"/>
    </source>
</evidence>
<feature type="compositionally biased region" description="Basic and acidic residues" evidence="4">
    <location>
        <begin position="146"/>
        <end position="172"/>
    </location>
</feature>
<dbReference type="GO" id="GO:0005667">
    <property type="term" value="C:transcription regulator complex"/>
    <property type="evidence" value="ECO:0007669"/>
    <property type="project" value="TreeGrafter"/>
</dbReference>
<dbReference type="GO" id="GO:0005634">
    <property type="term" value="C:nucleus"/>
    <property type="evidence" value="ECO:0007669"/>
    <property type="project" value="UniProtKB-SubCell"/>
</dbReference>
<evidence type="ECO:0000256" key="1">
    <source>
        <dbReference type="ARBA" id="ARBA00004123"/>
    </source>
</evidence>
<comment type="subcellular location">
    <subcellularLocation>
        <location evidence="1">Nucleus</location>
    </subcellularLocation>
</comment>
<dbReference type="PANTHER" id="PTHR10814:SF4">
    <property type="entry name" value="TRANSDUCIN-LIKE ENHANCER PROTEIN 2"/>
    <property type="match status" value="1"/>
</dbReference>
<dbReference type="InterPro" id="IPR009146">
    <property type="entry name" value="Groucho_enhance"/>
</dbReference>
<sequence>QAEIVKRLSAICAQIIPFLTQEHQQQVLQAVERAKQVTMGELSSIVGQQQLQHLSHQASPLPLTSHPSSMQPSSLSGASGTSGLLALSGALMAQSQLVTKEDRVAQDGEIREVRVGCLSSHWLTCLPLPLLPQSISSSPPESLQDEEQKGLKRKREEKNLPGHSDSDGDKSDYNLVVDEIPASTDLFSPQDPRSEPGSPGHSPNSQLAPAHREMPKSPASISSSGSTTPLGPKDKGLTDPLASAAPSKPSSSSPPRDSPTPGPGHSSAVPLQQPPTRAPTADTITLRSPLSTSSPYTSSFGMVPHTTLSGEFPAPSVYMSIPFSPQGSSTVLYGRSATVSHGGTGQVCWHVAFESHPHLRASTISSSLSTIPGGKPAYSFHVSADGQMQPVPFPPDALIGSGIPRHARQLHTLTHGEVVCAVTISNSTRHVYTGGKGCVKVWDVGQPGTKTAVAQLDCLVRRRSRK</sequence>
<comment type="similarity">
    <text evidence="2">Belongs to the WD repeat Groucho/TLE family.</text>
</comment>
<feature type="compositionally biased region" description="Low complexity" evidence="4">
    <location>
        <begin position="283"/>
        <end position="293"/>
    </location>
</feature>
<feature type="compositionally biased region" description="Low complexity" evidence="4">
    <location>
        <begin position="240"/>
        <end position="255"/>
    </location>
</feature>
<feature type="non-terminal residue" evidence="6">
    <location>
        <position position="1"/>
    </location>
</feature>
<name>A0A7K8R0Y9_9PASS</name>
<dbReference type="Proteomes" id="UP000567624">
    <property type="component" value="Unassembled WGS sequence"/>
</dbReference>
<dbReference type="PANTHER" id="PTHR10814">
    <property type="entry name" value="TRANSDUCIN-LIKE ENHANCER PROTEIN"/>
    <property type="match status" value="1"/>
</dbReference>
<evidence type="ECO:0000256" key="2">
    <source>
        <dbReference type="ARBA" id="ARBA00005969"/>
    </source>
</evidence>
<evidence type="ECO:0000313" key="6">
    <source>
        <dbReference type="EMBL" id="NXF11561.1"/>
    </source>
</evidence>
<feature type="domain" description="Groucho/TLE N-terminal Q-rich" evidence="5">
    <location>
        <begin position="1"/>
        <end position="53"/>
    </location>
</feature>
<feature type="compositionally biased region" description="Low complexity" evidence="4">
    <location>
        <begin position="133"/>
        <end position="142"/>
    </location>
</feature>
<accession>A0A7K8R0Y9</accession>
<dbReference type="GO" id="GO:0090090">
    <property type="term" value="P:negative regulation of canonical Wnt signaling pathway"/>
    <property type="evidence" value="ECO:0007669"/>
    <property type="project" value="TreeGrafter"/>
</dbReference>
<evidence type="ECO:0000256" key="4">
    <source>
        <dbReference type="SAM" id="MobiDB-lite"/>
    </source>
</evidence>
<dbReference type="SMART" id="SM00320">
    <property type="entry name" value="WD40"/>
    <property type="match status" value="1"/>
</dbReference>
<dbReference type="InterPro" id="IPR015943">
    <property type="entry name" value="WD40/YVTN_repeat-like_dom_sf"/>
</dbReference>
<dbReference type="InterPro" id="IPR005617">
    <property type="entry name" value="Groucho/TLE_N"/>
</dbReference>
<dbReference type="EMBL" id="VWYW01000722">
    <property type="protein sequence ID" value="NXF11561.1"/>
    <property type="molecule type" value="Genomic_DNA"/>
</dbReference>
<dbReference type="AlphaFoldDB" id="A0A7K8R0Y9"/>
<keyword evidence="3" id="KW-0539">Nucleus</keyword>
<dbReference type="Gene3D" id="2.130.10.10">
    <property type="entry name" value="YVTN repeat-like/Quinoprotein amine dehydrogenase"/>
    <property type="match status" value="1"/>
</dbReference>
<organism evidence="6 7">
    <name type="scientific">Smithornis capensis</name>
    <dbReference type="NCBI Taxonomy" id="363769"/>
    <lineage>
        <taxon>Eukaryota</taxon>
        <taxon>Metazoa</taxon>
        <taxon>Chordata</taxon>
        <taxon>Craniata</taxon>
        <taxon>Vertebrata</taxon>
        <taxon>Euteleostomi</taxon>
        <taxon>Archelosauria</taxon>
        <taxon>Archosauria</taxon>
        <taxon>Dinosauria</taxon>
        <taxon>Saurischia</taxon>
        <taxon>Theropoda</taxon>
        <taxon>Coelurosauria</taxon>
        <taxon>Aves</taxon>
        <taxon>Neognathae</taxon>
        <taxon>Neoaves</taxon>
        <taxon>Telluraves</taxon>
        <taxon>Australaves</taxon>
        <taxon>Passeriformes</taxon>
        <taxon>Eurylaimidae</taxon>
        <taxon>Smithornis</taxon>
    </lineage>
</organism>
<evidence type="ECO:0000256" key="3">
    <source>
        <dbReference type="ARBA" id="ARBA00023242"/>
    </source>
</evidence>
<dbReference type="SUPFAM" id="SSF50978">
    <property type="entry name" value="WD40 repeat-like"/>
    <property type="match status" value="1"/>
</dbReference>